<dbReference type="EMBL" id="JAHTBI010000053">
    <property type="protein sequence ID" value="MBV6288409.1"/>
    <property type="molecule type" value="Genomic_DNA"/>
</dbReference>
<dbReference type="AlphaFoldDB" id="A0A9Q3AED8"/>
<sequence>MLVRPITGADVVSLLEKYAPDERFIITFLDVLSSTENDDLERIWKTVSAKLRQPFSNQEICEVLRTIDQVIDLRVALAMDENIFLDIEDGDVIENAL</sequence>
<accession>A0A9Q3AED8</accession>
<protein>
    <submittedName>
        <fullName evidence="1">Uncharacterized protein</fullName>
    </submittedName>
</protein>
<reference evidence="1" key="2">
    <citation type="journal article" date="2023" name="Plant Pathol.">
        <title>Dismantling and reorganizing Pseudomonas marginalis sensu#lato.</title>
        <authorList>
            <person name="Sawada H."/>
            <person name="Fujikawa T."/>
            <person name="Satou M."/>
        </authorList>
    </citation>
    <scope>NUCLEOTIDE SEQUENCE</scope>
    <source>
        <strain evidence="1">MAFF 301350</strain>
    </source>
</reference>
<proteinExistence type="predicted"/>
<evidence type="ECO:0000313" key="2">
    <source>
        <dbReference type="Proteomes" id="UP001106592"/>
    </source>
</evidence>
<dbReference type="RefSeq" id="WP_217976416.1">
    <property type="nucleotide sequence ID" value="NZ_JAHTBI010000053.1"/>
</dbReference>
<organism evidence="1 2">
    <name type="scientific">Pseudomonas aegrilactucae</name>
    <dbReference type="NCBI Taxonomy" id="2854028"/>
    <lineage>
        <taxon>Bacteria</taxon>
        <taxon>Pseudomonadati</taxon>
        <taxon>Pseudomonadota</taxon>
        <taxon>Gammaproteobacteria</taxon>
        <taxon>Pseudomonadales</taxon>
        <taxon>Pseudomonadaceae</taxon>
        <taxon>Pseudomonas</taxon>
    </lineage>
</organism>
<comment type="caution">
    <text evidence="1">The sequence shown here is derived from an EMBL/GenBank/DDBJ whole genome shotgun (WGS) entry which is preliminary data.</text>
</comment>
<dbReference type="Proteomes" id="UP001106592">
    <property type="component" value="Unassembled WGS sequence"/>
</dbReference>
<keyword evidence="2" id="KW-1185">Reference proteome</keyword>
<gene>
    <name evidence="1" type="ORF">KUO17_15460</name>
</gene>
<evidence type="ECO:0000313" key="1">
    <source>
        <dbReference type="EMBL" id="MBV6288409.1"/>
    </source>
</evidence>
<name>A0A9Q3AED8_9PSED</name>
<reference evidence="1" key="1">
    <citation type="journal article" date="2022" name="Int. J. Syst. Evol. Microbiol.">
        <title>Pseudomonas aegrilactucae sp. nov. and Pseudomonas morbosilactucae sp. nov., pathogens causing bacterial rot of lettuce in Japan.</title>
        <authorList>
            <person name="Sawada H."/>
            <person name="Fujikawa T."/>
            <person name="Satou M."/>
        </authorList>
    </citation>
    <scope>NUCLEOTIDE SEQUENCE</scope>
    <source>
        <strain evidence="1">MAFF 301350</strain>
    </source>
</reference>